<dbReference type="InterPro" id="IPR011009">
    <property type="entry name" value="Kinase-like_dom_sf"/>
</dbReference>
<dbReference type="EMBL" id="JBBXJM010000003">
    <property type="protein sequence ID" value="KAL1409514.1"/>
    <property type="molecule type" value="Genomic_DNA"/>
</dbReference>
<evidence type="ECO:0000256" key="2">
    <source>
        <dbReference type="ARBA" id="ARBA00006485"/>
    </source>
</evidence>
<dbReference type="SUPFAM" id="SSF56112">
    <property type="entry name" value="Protein kinase-like (PK-like)"/>
    <property type="match status" value="1"/>
</dbReference>
<comment type="similarity">
    <text evidence="2">Belongs to the protein kinase superfamily. CMGC Ser/Thr protein kinase family. CDC2/CDKX subfamily.</text>
</comment>
<feature type="region of interest" description="Disordered" evidence="10">
    <location>
        <begin position="745"/>
        <end position="937"/>
    </location>
</feature>
<dbReference type="Pfam" id="PF00069">
    <property type="entry name" value="Pkinase"/>
    <property type="match status" value="1"/>
</dbReference>
<evidence type="ECO:0000256" key="6">
    <source>
        <dbReference type="ARBA" id="ARBA00022777"/>
    </source>
</evidence>
<dbReference type="InterPro" id="IPR050108">
    <property type="entry name" value="CDK"/>
</dbReference>
<reference evidence="12 13" key="1">
    <citation type="submission" date="2023-08" db="EMBL/GenBank/DDBJ databases">
        <title>Annotated Genome Sequence of Vanrija albida AlHP1.</title>
        <authorList>
            <person name="Herzog R."/>
        </authorList>
    </citation>
    <scope>NUCLEOTIDE SEQUENCE [LARGE SCALE GENOMIC DNA]</scope>
    <source>
        <strain evidence="12 13">AlHP1</strain>
    </source>
</reference>
<evidence type="ECO:0000259" key="11">
    <source>
        <dbReference type="PROSITE" id="PS50011"/>
    </source>
</evidence>
<dbReference type="SMART" id="SM00220">
    <property type="entry name" value="S_TKc"/>
    <property type="match status" value="1"/>
</dbReference>
<dbReference type="EC" id="2.7.11.2" evidence="12"/>
<evidence type="ECO:0000256" key="7">
    <source>
        <dbReference type="ARBA" id="ARBA00022840"/>
    </source>
</evidence>
<dbReference type="PRINTS" id="PR01217">
    <property type="entry name" value="PRICHEXTENSN"/>
</dbReference>
<evidence type="ECO:0000256" key="5">
    <source>
        <dbReference type="ARBA" id="ARBA00022741"/>
    </source>
</evidence>
<feature type="compositionally biased region" description="Basic and acidic residues" evidence="10">
    <location>
        <begin position="917"/>
        <end position="937"/>
    </location>
</feature>
<keyword evidence="8" id="KW-0539">Nucleus</keyword>
<feature type="compositionally biased region" description="Polar residues" evidence="10">
    <location>
        <begin position="774"/>
        <end position="786"/>
    </location>
</feature>
<evidence type="ECO:0000313" key="12">
    <source>
        <dbReference type="EMBL" id="KAL1409514.1"/>
    </source>
</evidence>
<dbReference type="GeneID" id="95984540"/>
<feature type="compositionally biased region" description="Gly residues" evidence="10">
    <location>
        <begin position="795"/>
        <end position="809"/>
    </location>
</feature>
<sequence length="937" mass="102067">MSPSRTEWHPDAGPSNGDRRRSVSPSKRAHSSPTKSLAPLPAGLPPKPEWSAPASTKPAEPAPLRRDPPAPPSNSSGGRSPRRFHSHPQDRAAQNPHQHPGERPHGDRPHGDRPHGDRPHPGDRRPEWDGRREPPREPPRDRYHADEWRAPSDWDRERQGGGGYRSPPRHGGRFSPRREDDRRHGGYGGPRGFPPYGERERYDERDRYDERPRYDSRDRRPEPRYDDRRYDRRPGYDGGVGGGGGGGGGYRDEPQRGRRRTPTPPPLAQRLSSPKKTGPEPEEGEIGDEEPAPAPPKESKRPPTPPPADEPPPPPPASPPPPPPPPADSPPPPPAPPAEDAEPAPAPKPKPLDAKAPAYVPRPSAPNRNLIEPTTRVSTPVVKEGETPARPEPKMFRFPTAAQETAAYSREFVGTTTLAAYDVGTKLGEGTFGVVTKAIELATKRPVALKKLITHNLRDGVSVTTVREIKILKELNHKNVVPILDMVVERKAAKDRSYRSEVFMVFPFMEHDLCGLLLNKDFKILHSTQKLIFRQILDGLFYMHSNNIIHRDLKTANILVGKDGHAMIADFGLARTLGVEPLPKHGEYEYTNLVVTRWYRAPELLLGMKNYGTAIDMWSMGCILGEMYNRHPIFPGESDQDQCFKIFSRVGPPSEINWPGWRDLPGFNGNGHEHDEPWEKTHRDHKSLLLHAKDWGMDRAGADLLIKLLLLNPAKRLTASEALDHVWFWTGPQVARVGNFPALESSHEMTTRQRDGIPEAPPQASKPPAWSNGPRPQQLQPAYQQNRGPPPPSVFGGGRGPGGSHGGPPHGGPPPGGRPPYGGGPGGPGGPPFRPPGPGPGGFQSRPPMGSGGPGGNRGPGGGLPPPPFKLAGGGGPPGGPGRGLPPPPGGLRLAGGVRPTSGPTFGGGGGPQGVKRPGDEQWRQDKRPRRDEGLPY</sequence>
<keyword evidence="5 9" id="KW-0547">Nucleotide-binding</keyword>
<keyword evidence="3 12" id="KW-0723">Serine/threonine-protein kinase</keyword>
<dbReference type="PANTHER" id="PTHR24056">
    <property type="entry name" value="CELL DIVISION PROTEIN KINASE"/>
    <property type="match status" value="1"/>
</dbReference>
<feature type="compositionally biased region" description="Gly residues" evidence="10">
    <location>
        <begin position="236"/>
        <end position="249"/>
    </location>
</feature>
<feature type="binding site" evidence="9">
    <location>
        <position position="450"/>
    </location>
    <ligand>
        <name>ATP</name>
        <dbReference type="ChEBI" id="CHEBI:30616"/>
    </ligand>
</feature>
<feature type="compositionally biased region" description="Basic and acidic residues" evidence="10">
    <location>
        <begin position="1"/>
        <end position="10"/>
    </location>
</feature>
<evidence type="ECO:0000256" key="9">
    <source>
        <dbReference type="PROSITE-ProRule" id="PRU10141"/>
    </source>
</evidence>
<keyword evidence="13" id="KW-1185">Reference proteome</keyword>
<evidence type="ECO:0000256" key="3">
    <source>
        <dbReference type="ARBA" id="ARBA00022527"/>
    </source>
</evidence>
<feature type="compositionally biased region" description="Basic and acidic residues" evidence="10">
    <location>
        <begin position="745"/>
        <end position="757"/>
    </location>
</feature>
<feature type="compositionally biased region" description="Basic and acidic residues" evidence="10">
    <location>
        <begin position="99"/>
        <end position="159"/>
    </location>
</feature>
<evidence type="ECO:0000256" key="1">
    <source>
        <dbReference type="ARBA" id="ARBA00004123"/>
    </source>
</evidence>
<dbReference type="PROSITE" id="PS00107">
    <property type="entry name" value="PROTEIN_KINASE_ATP"/>
    <property type="match status" value="1"/>
</dbReference>
<keyword evidence="7 9" id="KW-0067">ATP-binding</keyword>
<dbReference type="RefSeq" id="XP_069209458.1">
    <property type="nucleotide sequence ID" value="XM_069352040.1"/>
</dbReference>
<proteinExistence type="inferred from homology"/>
<feature type="domain" description="Protein kinase" evidence="11">
    <location>
        <begin position="421"/>
        <end position="728"/>
    </location>
</feature>
<dbReference type="Gene3D" id="3.30.200.20">
    <property type="entry name" value="Phosphorylase Kinase, domain 1"/>
    <property type="match status" value="1"/>
</dbReference>
<gene>
    <name evidence="12" type="primary">BUR1</name>
    <name evidence="12" type="ORF">Q8F55_003497</name>
</gene>
<dbReference type="PROSITE" id="PS00108">
    <property type="entry name" value="PROTEIN_KINASE_ST"/>
    <property type="match status" value="1"/>
</dbReference>
<feature type="compositionally biased region" description="Pro residues" evidence="10">
    <location>
        <begin position="828"/>
        <end position="839"/>
    </location>
</feature>
<feature type="compositionally biased region" description="Basic and acidic residues" evidence="10">
    <location>
        <begin position="383"/>
        <end position="394"/>
    </location>
</feature>
<name>A0ABR3Q446_9TREE</name>
<feature type="compositionally biased region" description="Gly residues" evidence="10">
    <location>
        <begin position="850"/>
        <end position="862"/>
    </location>
</feature>
<dbReference type="Gene3D" id="1.10.510.10">
    <property type="entry name" value="Transferase(Phosphotransferase) domain 1"/>
    <property type="match status" value="1"/>
</dbReference>
<keyword evidence="4 12" id="KW-0808">Transferase</keyword>
<dbReference type="InterPro" id="IPR017441">
    <property type="entry name" value="Protein_kinase_ATP_BS"/>
</dbReference>
<feature type="region of interest" description="Disordered" evidence="10">
    <location>
        <begin position="1"/>
        <end position="394"/>
    </location>
</feature>
<comment type="subcellular location">
    <subcellularLocation>
        <location evidence="1">Nucleus</location>
    </subcellularLocation>
</comment>
<organism evidence="12 13">
    <name type="scientific">Vanrija albida</name>
    <dbReference type="NCBI Taxonomy" id="181172"/>
    <lineage>
        <taxon>Eukaryota</taxon>
        <taxon>Fungi</taxon>
        <taxon>Dikarya</taxon>
        <taxon>Basidiomycota</taxon>
        <taxon>Agaricomycotina</taxon>
        <taxon>Tremellomycetes</taxon>
        <taxon>Trichosporonales</taxon>
        <taxon>Trichosporonaceae</taxon>
        <taxon>Vanrija</taxon>
    </lineage>
</organism>
<feature type="compositionally biased region" description="Basic and acidic residues" evidence="10">
    <location>
        <begin position="197"/>
        <end position="235"/>
    </location>
</feature>
<dbReference type="GO" id="GO:0004740">
    <property type="term" value="F:pyruvate dehydrogenase (acetyl-transferring) kinase activity"/>
    <property type="evidence" value="ECO:0007669"/>
    <property type="project" value="UniProtKB-EC"/>
</dbReference>
<evidence type="ECO:0000256" key="10">
    <source>
        <dbReference type="SAM" id="MobiDB-lite"/>
    </source>
</evidence>
<dbReference type="PANTHER" id="PTHR24056:SF233">
    <property type="entry name" value="CYCLIN-DEPENDENT KINASE 9"/>
    <property type="match status" value="1"/>
</dbReference>
<comment type="caution">
    <text evidence="12">The sequence shown here is derived from an EMBL/GenBank/DDBJ whole genome shotgun (WGS) entry which is preliminary data.</text>
</comment>
<keyword evidence="6 12" id="KW-0418">Kinase</keyword>
<feature type="compositionally biased region" description="Acidic residues" evidence="10">
    <location>
        <begin position="280"/>
        <end position="291"/>
    </location>
</feature>
<feature type="compositionally biased region" description="Low complexity" evidence="10">
    <location>
        <begin position="891"/>
        <end position="904"/>
    </location>
</feature>
<dbReference type="PROSITE" id="PS50011">
    <property type="entry name" value="PROTEIN_KINASE_DOM"/>
    <property type="match status" value="1"/>
</dbReference>
<dbReference type="Proteomes" id="UP001565368">
    <property type="component" value="Unassembled WGS sequence"/>
</dbReference>
<accession>A0ABR3Q446</accession>
<dbReference type="InterPro" id="IPR008271">
    <property type="entry name" value="Ser/Thr_kinase_AS"/>
</dbReference>
<dbReference type="InterPro" id="IPR000719">
    <property type="entry name" value="Prot_kinase_dom"/>
</dbReference>
<protein>
    <submittedName>
        <fullName evidence="12">Serine/threonine protein kinase, CMGC, CDC2/CDK subfamily</fullName>
        <ecNumber evidence="12">2.7.11.2</ecNumber>
    </submittedName>
</protein>
<evidence type="ECO:0000256" key="4">
    <source>
        <dbReference type="ARBA" id="ARBA00022679"/>
    </source>
</evidence>
<evidence type="ECO:0000256" key="8">
    <source>
        <dbReference type="ARBA" id="ARBA00023242"/>
    </source>
</evidence>
<evidence type="ECO:0000313" key="13">
    <source>
        <dbReference type="Proteomes" id="UP001565368"/>
    </source>
</evidence>
<feature type="compositionally biased region" description="Pro residues" evidence="10">
    <location>
        <begin position="292"/>
        <end position="337"/>
    </location>
</feature>
<feature type="compositionally biased region" description="Pro residues" evidence="10">
    <location>
        <begin position="878"/>
        <end position="890"/>
    </location>
</feature>